<keyword evidence="4 6" id="KW-1133">Transmembrane helix</keyword>
<dbReference type="PANTHER" id="PTHR12677:SF59">
    <property type="entry name" value="GOLGI APPARATUS MEMBRANE PROTEIN TVP38-RELATED"/>
    <property type="match status" value="1"/>
</dbReference>
<evidence type="ECO:0000313" key="9">
    <source>
        <dbReference type="Proteomes" id="UP000316093"/>
    </source>
</evidence>
<evidence type="ECO:0000256" key="6">
    <source>
        <dbReference type="RuleBase" id="RU366058"/>
    </source>
</evidence>
<sequence>MAKAAPPTEVPARGRRAWRAVLPLVLMVALGVAAVGSGVLDTVDASHLVRGEGSLDAFIGAHPLLSRLAFTGLLAVAIATGVPGTIMLVLAGGLLFGTVESTLLGPVALVAGSLALYAASRRAFSAGTRQPPAFAARLRERYLRHPVRHTFALRFVPVVPLGAMTIALAWLRCPLWLFVAATWVGGTVSIAVESAIGAGLGDTLGRGPMTAASLANARLLVPLALFLVIAAAPPLLKAWRERRGG</sequence>
<dbReference type="AlphaFoldDB" id="A0A4Y5Z734"/>
<evidence type="ECO:0000256" key="2">
    <source>
        <dbReference type="ARBA" id="ARBA00022475"/>
    </source>
</evidence>
<dbReference type="InterPro" id="IPR015414">
    <property type="entry name" value="TMEM64"/>
</dbReference>
<evidence type="ECO:0000259" key="7">
    <source>
        <dbReference type="Pfam" id="PF09335"/>
    </source>
</evidence>
<dbReference type="Proteomes" id="UP000316093">
    <property type="component" value="Chromosome"/>
</dbReference>
<protein>
    <recommendedName>
        <fullName evidence="6">TVP38/TMEM64 family membrane protein</fullName>
    </recommendedName>
</protein>
<comment type="similarity">
    <text evidence="6">Belongs to the TVP38/TMEM64 family.</text>
</comment>
<dbReference type="InterPro" id="IPR032816">
    <property type="entry name" value="VTT_dom"/>
</dbReference>
<comment type="subcellular location">
    <subcellularLocation>
        <location evidence="1 6">Cell membrane</location>
        <topology evidence="1 6">Multi-pass membrane protein</topology>
    </subcellularLocation>
</comment>
<feature type="transmembrane region" description="Helical" evidence="6">
    <location>
        <begin position="20"/>
        <end position="40"/>
    </location>
</feature>
<dbReference type="EMBL" id="CP041046">
    <property type="protein sequence ID" value="QDE40776.1"/>
    <property type="molecule type" value="Genomic_DNA"/>
</dbReference>
<keyword evidence="5 6" id="KW-0472">Membrane</keyword>
<keyword evidence="2 6" id="KW-1003">Cell membrane</keyword>
<keyword evidence="3 6" id="KW-0812">Transmembrane</keyword>
<feature type="transmembrane region" description="Helical" evidence="6">
    <location>
        <begin position="151"/>
        <end position="170"/>
    </location>
</feature>
<evidence type="ECO:0000256" key="1">
    <source>
        <dbReference type="ARBA" id="ARBA00004651"/>
    </source>
</evidence>
<reference evidence="8 9" key="1">
    <citation type="submission" date="2019-06" db="EMBL/GenBank/DDBJ databases">
        <title>A complete genome sequence for Luteibacter pinisoli MAH-14.</title>
        <authorList>
            <person name="Baltrus D.A."/>
        </authorList>
    </citation>
    <scope>NUCLEOTIDE SEQUENCE [LARGE SCALE GENOMIC DNA]</scope>
    <source>
        <strain evidence="8 9">MAH-14</strain>
    </source>
</reference>
<dbReference type="KEGG" id="lpy:FIV34_16950"/>
<evidence type="ECO:0000256" key="4">
    <source>
        <dbReference type="ARBA" id="ARBA00022989"/>
    </source>
</evidence>
<dbReference type="GO" id="GO:0005886">
    <property type="term" value="C:plasma membrane"/>
    <property type="evidence" value="ECO:0007669"/>
    <property type="project" value="UniProtKB-SubCell"/>
</dbReference>
<name>A0A4Y5Z734_9GAMM</name>
<feature type="transmembrane region" description="Helical" evidence="6">
    <location>
        <begin position="68"/>
        <end position="96"/>
    </location>
</feature>
<feature type="domain" description="VTT" evidence="7">
    <location>
        <begin position="82"/>
        <end position="198"/>
    </location>
</feature>
<accession>A0A4Y5Z734</accession>
<evidence type="ECO:0000256" key="5">
    <source>
        <dbReference type="ARBA" id="ARBA00023136"/>
    </source>
</evidence>
<dbReference type="OrthoDB" id="9779114at2"/>
<gene>
    <name evidence="8" type="ORF">FIV34_16950</name>
</gene>
<evidence type="ECO:0000313" key="8">
    <source>
        <dbReference type="EMBL" id="QDE40776.1"/>
    </source>
</evidence>
<feature type="transmembrane region" description="Helical" evidence="6">
    <location>
        <begin position="176"/>
        <end position="198"/>
    </location>
</feature>
<organism evidence="8 9">
    <name type="scientific">Luteibacter pinisoli</name>
    <dbReference type="NCBI Taxonomy" id="2589080"/>
    <lineage>
        <taxon>Bacteria</taxon>
        <taxon>Pseudomonadati</taxon>
        <taxon>Pseudomonadota</taxon>
        <taxon>Gammaproteobacteria</taxon>
        <taxon>Lysobacterales</taxon>
        <taxon>Rhodanobacteraceae</taxon>
        <taxon>Luteibacter</taxon>
    </lineage>
</organism>
<dbReference type="PANTHER" id="PTHR12677">
    <property type="entry name" value="GOLGI APPARATUS MEMBRANE PROTEIN TVP38-RELATED"/>
    <property type="match status" value="1"/>
</dbReference>
<feature type="transmembrane region" description="Helical" evidence="6">
    <location>
        <begin position="219"/>
        <end position="236"/>
    </location>
</feature>
<keyword evidence="9" id="KW-1185">Reference proteome</keyword>
<feature type="transmembrane region" description="Helical" evidence="6">
    <location>
        <begin position="102"/>
        <end position="119"/>
    </location>
</feature>
<proteinExistence type="inferred from homology"/>
<dbReference type="Pfam" id="PF09335">
    <property type="entry name" value="VTT_dom"/>
    <property type="match status" value="1"/>
</dbReference>
<evidence type="ECO:0000256" key="3">
    <source>
        <dbReference type="ARBA" id="ARBA00022692"/>
    </source>
</evidence>